<dbReference type="EMBL" id="JAZEWV010000035">
    <property type="protein sequence ID" value="MEE4545869.1"/>
    <property type="molecule type" value="Genomic_DNA"/>
</dbReference>
<dbReference type="PROSITE" id="PS51318">
    <property type="entry name" value="TAT"/>
    <property type="match status" value="1"/>
</dbReference>
<dbReference type="PANTHER" id="PTHR42732">
    <property type="entry name" value="BETA-GALACTOSIDASE"/>
    <property type="match status" value="1"/>
</dbReference>
<evidence type="ECO:0000256" key="3">
    <source>
        <dbReference type="ARBA" id="ARBA00023295"/>
    </source>
</evidence>
<evidence type="ECO:0000259" key="8">
    <source>
        <dbReference type="Pfam" id="PF16355"/>
    </source>
</evidence>
<dbReference type="Pfam" id="PF02836">
    <property type="entry name" value="Glyco_hydro_2_C"/>
    <property type="match status" value="1"/>
</dbReference>
<dbReference type="Proteomes" id="UP001344658">
    <property type="component" value="Unassembled WGS sequence"/>
</dbReference>
<comment type="caution">
    <text evidence="9">The sequence shown here is derived from an EMBL/GenBank/DDBJ whole genome shotgun (WGS) entry which is preliminary data.</text>
</comment>
<dbReference type="InterPro" id="IPR008979">
    <property type="entry name" value="Galactose-bd-like_sf"/>
</dbReference>
<keyword evidence="2 9" id="KW-0378">Hydrolase</keyword>
<dbReference type="InterPro" id="IPR036156">
    <property type="entry name" value="Beta-gal/glucu_dom_sf"/>
</dbReference>
<dbReference type="InterPro" id="IPR017853">
    <property type="entry name" value="GH"/>
</dbReference>
<comment type="similarity">
    <text evidence="1">Belongs to the glycosyl hydrolase 2 family.</text>
</comment>
<evidence type="ECO:0000259" key="6">
    <source>
        <dbReference type="Pfam" id="PF02836"/>
    </source>
</evidence>
<dbReference type="InterPro" id="IPR032311">
    <property type="entry name" value="DUF4982"/>
</dbReference>
<dbReference type="PRINTS" id="PR00132">
    <property type="entry name" value="GLHYDRLASE2"/>
</dbReference>
<dbReference type="SUPFAM" id="SSF49785">
    <property type="entry name" value="Galactose-binding domain-like"/>
    <property type="match status" value="1"/>
</dbReference>
<evidence type="ECO:0000313" key="9">
    <source>
        <dbReference type="EMBL" id="MEE4545869.1"/>
    </source>
</evidence>
<sequence length="707" mass="75827">MNELPSRRLLLGAMAGGALATFAAGGAAAAAAPNAAGAAQTYAPPALRTWLSLNSGWRFHKGDVSGAQAPGFDDGGWTSLSVPHTWNAQDGADGGNNYYRGIGWYRRRITVPAELAGKMFFLQFAGANQVADVWIDGAHLGQHQGGYSRFRFGATANLTPGRESVLAVKVTNANNSDIAPLSADYTFQGGIYRNVSLYAVDKLAVRMLDYAGPGVYLRQRSVTATSATVDVRATVFNNNTASRSLVVRAVVTDAGGTIVADRSSAAQTIGANSGLDVVQTVTIANPRRWNGLADPYQYSATVEIRDAAAGTVTDVVTEPLGLRSFSLDPATGFSLNGRSLGLHGVNLHQDRAGVGWAESDADHTQDFSLIQEIGATAVRMAHYQHDQKDYNLADATGVVVWAEVPLVNGTTNSAAFRASTQNQLRELIRQNYNHPSIAFWSIGNEQRSDDTATNDLLASLAALVRSEDPDRISTYANNLGNDAQVASHADTTAYNKYYGWYGGSYNDLGGWADGLHKAEPNRTFALSEYGAGANTAQHALNPSGYSSGFHPEEYQSLLHEASWKQLAARPFVWGTFVWNMFDFASDGRDEGGQPGLNDKGLVTRDRATRKDAFYWYKANWSPVPTLYLTSRRWTQRTDAATEVKVYSNAATVTASLNGASLGSRSSSDHIFTWTGVTLRQGTNTLTVTASIAGATHTDTVTWNLAAS</sequence>
<name>A0ABU7PKV1_9ACTN</name>
<dbReference type="InterPro" id="IPR013783">
    <property type="entry name" value="Ig-like_fold"/>
</dbReference>
<dbReference type="Gene3D" id="2.60.40.10">
    <property type="entry name" value="Immunoglobulins"/>
    <property type="match status" value="2"/>
</dbReference>
<feature type="signal peptide" evidence="4">
    <location>
        <begin position="1"/>
        <end position="23"/>
    </location>
</feature>
<keyword evidence="10" id="KW-1185">Reference proteome</keyword>
<dbReference type="PANTHER" id="PTHR42732:SF1">
    <property type="entry name" value="BETA-MANNOSIDASE"/>
    <property type="match status" value="1"/>
</dbReference>
<dbReference type="InterPro" id="IPR006101">
    <property type="entry name" value="Glyco_hydro_2"/>
</dbReference>
<gene>
    <name evidence="9" type="ORF">V2S66_28355</name>
</gene>
<organism evidence="9 10">
    <name type="scientific">Actinacidiphila polyblastidii</name>
    <dbReference type="NCBI Taxonomy" id="3110430"/>
    <lineage>
        <taxon>Bacteria</taxon>
        <taxon>Bacillati</taxon>
        <taxon>Actinomycetota</taxon>
        <taxon>Actinomycetes</taxon>
        <taxon>Kitasatosporales</taxon>
        <taxon>Streptomycetaceae</taxon>
        <taxon>Actinacidiphila</taxon>
    </lineage>
</organism>
<dbReference type="SUPFAM" id="SSF49303">
    <property type="entry name" value="beta-Galactosidase/glucuronidase domain"/>
    <property type="match status" value="1"/>
</dbReference>
<feature type="domain" description="Glycoside hydrolase family 2 catalytic" evidence="6">
    <location>
        <begin position="333"/>
        <end position="622"/>
    </location>
</feature>
<dbReference type="InterPro" id="IPR006311">
    <property type="entry name" value="TAT_signal"/>
</dbReference>
<dbReference type="Pfam" id="PF02837">
    <property type="entry name" value="Glyco_hydro_2_N"/>
    <property type="match status" value="1"/>
</dbReference>
<evidence type="ECO:0000256" key="4">
    <source>
        <dbReference type="SAM" id="SignalP"/>
    </source>
</evidence>
<feature type="domain" description="DUF4982" evidence="8">
    <location>
        <begin position="641"/>
        <end position="693"/>
    </location>
</feature>
<evidence type="ECO:0000256" key="1">
    <source>
        <dbReference type="ARBA" id="ARBA00007401"/>
    </source>
</evidence>
<dbReference type="Gene3D" id="2.60.120.260">
    <property type="entry name" value="Galactose-binding domain-like"/>
    <property type="match status" value="1"/>
</dbReference>
<dbReference type="GO" id="GO:0016787">
    <property type="term" value="F:hydrolase activity"/>
    <property type="evidence" value="ECO:0007669"/>
    <property type="project" value="UniProtKB-KW"/>
</dbReference>
<accession>A0ABU7PKV1</accession>
<protein>
    <submittedName>
        <fullName evidence="9">Glycoside hydrolase family 2 TIM barrel-domain containing protein</fullName>
    </submittedName>
</protein>
<dbReference type="SUPFAM" id="SSF51445">
    <property type="entry name" value="(Trans)glycosidases"/>
    <property type="match status" value="1"/>
</dbReference>
<feature type="domain" description="Glycoside hydrolase family 2 immunoglobulin-like beta-sandwich" evidence="5">
    <location>
        <begin position="220"/>
        <end position="323"/>
    </location>
</feature>
<dbReference type="RefSeq" id="WP_330799572.1">
    <property type="nucleotide sequence ID" value="NZ_JAZEWV010000035.1"/>
</dbReference>
<feature type="domain" description="Glycosyl hydrolases family 2 sugar binding" evidence="7">
    <location>
        <begin position="98"/>
        <end position="199"/>
    </location>
</feature>
<reference evidence="9 10" key="1">
    <citation type="submission" date="2023-12" db="EMBL/GenBank/DDBJ databases">
        <title>Streptomyces sp. V4-01.</title>
        <authorList>
            <person name="Somphong A."/>
            <person name="Phongsopitanun W."/>
        </authorList>
    </citation>
    <scope>NUCLEOTIDE SEQUENCE [LARGE SCALE GENOMIC DNA]</scope>
    <source>
        <strain evidence="9 10">V4-01</strain>
    </source>
</reference>
<dbReference type="InterPro" id="IPR006104">
    <property type="entry name" value="Glyco_hydro_2_N"/>
</dbReference>
<dbReference type="InterPro" id="IPR006103">
    <property type="entry name" value="Glyco_hydro_2_cat"/>
</dbReference>
<keyword evidence="3" id="KW-0326">Glycosidase</keyword>
<dbReference type="Gene3D" id="3.20.20.80">
    <property type="entry name" value="Glycosidases"/>
    <property type="match status" value="1"/>
</dbReference>
<keyword evidence="4" id="KW-0732">Signal</keyword>
<evidence type="ECO:0000259" key="5">
    <source>
        <dbReference type="Pfam" id="PF00703"/>
    </source>
</evidence>
<evidence type="ECO:0000259" key="7">
    <source>
        <dbReference type="Pfam" id="PF02837"/>
    </source>
</evidence>
<evidence type="ECO:0000313" key="10">
    <source>
        <dbReference type="Proteomes" id="UP001344658"/>
    </source>
</evidence>
<dbReference type="Pfam" id="PF00703">
    <property type="entry name" value="Glyco_hydro_2"/>
    <property type="match status" value="1"/>
</dbReference>
<dbReference type="Pfam" id="PF16355">
    <property type="entry name" value="DUF4982"/>
    <property type="match status" value="1"/>
</dbReference>
<dbReference type="InterPro" id="IPR051913">
    <property type="entry name" value="GH2_Domain-Containing"/>
</dbReference>
<proteinExistence type="inferred from homology"/>
<evidence type="ECO:0000256" key="2">
    <source>
        <dbReference type="ARBA" id="ARBA00022801"/>
    </source>
</evidence>
<dbReference type="InterPro" id="IPR006102">
    <property type="entry name" value="Ig-like_GH2"/>
</dbReference>
<feature type="chain" id="PRO_5047063190" evidence="4">
    <location>
        <begin position="24"/>
        <end position="707"/>
    </location>
</feature>